<evidence type="ECO:0000313" key="1">
    <source>
        <dbReference type="EMBL" id="MPD06525.1"/>
    </source>
</evidence>
<organism evidence="1 2">
    <name type="scientific">Portunus trituberculatus</name>
    <name type="common">Swimming crab</name>
    <name type="synonym">Neptunus trituberculatus</name>
    <dbReference type="NCBI Taxonomy" id="210409"/>
    <lineage>
        <taxon>Eukaryota</taxon>
        <taxon>Metazoa</taxon>
        <taxon>Ecdysozoa</taxon>
        <taxon>Arthropoda</taxon>
        <taxon>Crustacea</taxon>
        <taxon>Multicrustacea</taxon>
        <taxon>Malacostraca</taxon>
        <taxon>Eumalacostraca</taxon>
        <taxon>Eucarida</taxon>
        <taxon>Decapoda</taxon>
        <taxon>Pleocyemata</taxon>
        <taxon>Brachyura</taxon>
        <taxon>Eubrachyura</taxon>
        <taxon>Portunoidea</taxon>
        <taxon>Portunidae</taxon>
        <taxon>Portuninae</taxon>
        <taxon>Portunus</taxon>
    </lineage>
</organism>
<accession>A0A5B7KNZ2</accession>
<proteinExistence type="predicted"/>
<dbReference type="Proteomes" id="UP000324222">
    <property type="component" value="Unassembled WGS sequence"/>
</dbReference>
<comment type="caution">
    <text evidence="1">The sequence shown here is derived from an EMBL/GenBank/DDBJ whole genome shotgun (WGS) entry which is preliminary data.</text>
</comment>
<protein>
    <submittedName>
        <fullName evidence="1">Uncharacterized protein</fullName>
    </submittedName>
</protein>
<gene>
    <name evidence="1" type="ORF">E2C01_102340</name>
</gene>
<reference evidence="1 2" key="1">
    <citation type="submission" date="2019-05" db="EMBL/GenBank/DDBJ databases">
        <title>Another draft genome of Portunus trituberculatus and its Hox gene families provides insights of decapod evolution.</title>
        <authorList>
            <person name="Jeong J.-H."/>
            <person name="Song I."/>
            <person name="Kim S."/>
            <person name="Choi T."/>
            <person name="Kim D."/>
            <person name="Ryu S."/>
            <person name="Kim W."/>
        </authorList>
    </citation>
    <scope>NUCLEOTIDE SEQUENCE [LARGE SCALE GENOMIC DNA]</scope>
    <source>
        <tissue evidence="1">Muscle</tissue>
    </source>
</reference>
<dbReference type="EMBL" id="VSRR010151731">
    <property type="protein sequence ID" value="MPD06525.1"/>
    <property type="molecule type" value="Genomic_DNA"/>
</dbReference>
<keyword evidence="2" id="KW-1185">Reference proteome</keyword>
<dbReference type="AlphaFoldDB" id="A0A5B7KNZ2"/>
<sequence>MEEGRSMAKETGKKLLAKGTTLIKENTEIKRDPVRMSVPKCPYTLDRPALQRIKETQPLPNL</sequence>
<evidence type="ECO:0000313" key="2">
    <source>
        <dbReference type="Proteomes" id="UP000324222"/>
    </source>
</evidence>
<name>A0A5B7KNZ2_PORTR</name>